<name>A0A918R0E8_9FLAO</name>
<accession>A0A918R0E8</accession>
<evidence type="ECO:0008006" key="4">
    <source>
        <dbReference type="Google" id="ProtNLM"/>
    </source>
</evidence>
<feature type="signal peptide" evidence="1">
    <location>
        <begin position="1"/>
        <end position="23"/>
    </location>
</feature>
<evidence type="ECO:0000313" key="3">
    <source>
        <dbReference type="Proteomes" id="UP000636004"/>
    </source>
</evidence>
<protein>
    <recommendedName>
        <fullName evidence="4">Fibronectin type-III domain-containing protein</fullName>
    </recommendedName>
</protein>
<dbReference type="RefSeq" id="WP_189360386.1">
    <property type="nucleotide sequence ID" value="NZ_BMWZ01000003.1"/>
</dbReference>
<reference evidence="2" key="2">
    <citation type="submission" date="2020-09" db="EMBL/GenBank/DDBJ databases">
        <authorList>
            <person name="Sun Q."/>
            <person name="Kim S."/>
        </authorList>
    </citation>
    <scope>NUCLEOTIDE SEQUENCE</scope>
    <source>
        <strain evidence="2">KCTC 12710</strain>
    </source>
</reference>
<comment type="caution">
    <text evidence="2">The sequence shown here is derived from an EMBL/GenBank/DDBJ whole genome shotgun (WGS) entry which is preliminary data.</text>
</comment>
<dbReference type="Gene3D" id="2.60.40.10">
    <property type="entry name" value="Immunoglobulins"/>
    <property type="match status" value="2"/>
</dbReference>
<keyword evidence="1" id="KW-0732">Signal</keyword>
<proteinExistence type="predicted"/>
<dbReference type="EMBL" id="BMWZ01000003">
    <property type="protein sequence ID" value="GGZ80203.1"/>
    <property type="molecule type" value="Genomic_DNA"/>
</dbReference>
<gene>
    <name evidence="2" type="ORF">GCM10007028_17300</name>
</gene>
<dbReference type="InterPro" id="IPR013783">
    <property type="entry name" value="Ig-like_fold"/>
</dbReference>
<reference evidence="2" key="1">
    <citation type="journal article" date="2014" name="Int. J. Syst. Evol. Microbiol.">
        <title>Complete genome sequence of Corynebacterium casei LMG S-19264T (=DSM 44701T), isolated from a smear-ripened cheese.</title>
        <authorList>
            <consortium name="US DOE Joint Genome Institute (JGI-PGF)"/>
            <person name="Walter F."/>
            <person name="Albersmeier A."/>
            <person name="Kalinowski J."/>
            <person name="Ruckert C."/>
        </authorList>
    </citation>
    <scope>NUCLEOTIDE SEQUENCE</scope>
    <source>
        <strain evidence="2">KCTC 12710</strain>
    </source>
</reference>
<keyword evidence="3" id="KW-1185">Reference proteome</keyword>
<organism evidence="2 3">
    <name type="scientific">Algibacter mikhailovii</name>
    <dbReference type="NCBI Taxonomy" id="425498"/>
    <lineage>
        <taxon>Bacteria</taxon>
        <taxon>Pseudomonadati</taxon>
        <taxon>Bacteroidota</taxon>
        <taxon>Flavobacteriia</taxon>
        <taxon>Flavobacteriales</taxon>
        <taxon>Flavobacteriaceae</taxon>
        <taxon>Algibacter</taxon>
    </lineage>
</organism>
<evidence type="ECO:0000256" key="1">
    <source>
        <dbReference type="SAM" id="SignalP"/>
    </source>
</evidence>
<sequence length="237" mass="25997">MKKSFKYLAVALILSFYSSCSSSDDSPAPPDPPIEVTPPNAATLVFPQENSECTEGSNLTSTESTILFNWNDADHATSYKIYVKNLETQTTANYSSDVSEKSVTLLRGTPYSWYVVSENSGTETANSATWKFYNAGEAASSYAPFPAEIISPIYDQMFDAATVNVTLEWTGEDVDNDIKEFTILLGTDTNPSTEVGTTNNNTLAVAVTSGNSYYWQVITTDEENNSSESQVYKFNIE</sequence>
<feature type="chain" id="PRO_5038079889" description="Fibronectin type-III domain-containing protein" evidence="1">
    <location>
        <begin position="24"/>
        <end position="237"/>
    </location>
</feature>
<dbReference type="AlphaFoldDB" id="A0A918R0E8"/>
<dbReference type="Proteomes" id="UP000636004">
    <property type="component" value="Unassembled WGS sequence"/>
</dbReference>
<evidence type="ECO:0000313" key="2">
    <source>
        <dbReference type="EMBL" id="GGZ80203.1"/>
    </source>
</evidence>